<organism evidence="1 2">
    <name type="scientific">Enterococcus faecalis TX4248</name>
    <dbReference type="NCBI Taxonomy" id="749495"/>
    <lineage>
        <taxon>Bacteria</taxon>
        <taxon>Bacillati</taxon>
        <taxon>Bacillota</taxon>
        <taxon>Bacilli</taxon>
        <taxon>Lactobacillales</taxon>
        <taxon>Enterococcaceae</taxon>
        <taxon>Enterococcus</taxon>
    </lineage>
</organism>
<evidence type="ECO:0000313" key="2">
    <source>
        <dbReference type="Proteomes" id="UP000004846"/>
    </source>
</evidence>
<comment type="caution">
    <text evidence="1">The sequence shown here is derived from an EMBL/GenBank/DDBJ whole genome shotgun (WGS) entry which is preliminary data.</text>
</comment>
<protein>
    <submittedName>
        <fullName evidence="1">Uncharacterized protein</fullName>
    </submittedName>
</protein>
<name>A0A125W733_ENTFL</name>
<evidence type="ECO:0000313" key="1">
    <source>
        <dbReference type="EMBL" id="EFM83169.1"/>
    </source>
</evidence>
<dbReference type="EMBL" id="AEBR01000031">
    <property type="protein sequence ID" value="EFM83169.1"/>
    <property type="molecule type" value="Genomic_DNA"/>
</dbReference>
<dbReference type="AlphaFoldDB" id="A0A125W733"/>
<proteinExistence type="predicted"/>
<dbReference type="RefSeq" id="WP_002385438.1">
    <property type="nucleotide sequence ID" value="NZ_GL454434.1"/>
</dbReference>
<dbReference type="Proteomes" id="UP000004846">
    <property type="component" value="Unassembled WGS sequence"/>
</dbReference>
<accession>A0A125W733</accession>
<dbReference type="HOGENOM" id="CLU_3233165_0_0_9"/>
<reference evidence="1 2" key="1">
    <citation type="submission" date="2010-07" db="EMBL/GenBank/DDBJ databases">
        <authorList>
            <person name="Sid Ahmed O."/>
        </authorList>
    </citation>
    <scope>NUCLEOTIDE SEQUENCE [LARGE SCALE GENOMIC DNA]</scope>
    <source>
        <strain evidence="1 2">TX4248</strain>
    </source>
</reference>
<sequence>MKLSIVNFSDVHFMAGNNSILEKKQQLIKAIASRINSSEKNYF</sequence>
<gene>
    <name evidence="1" type="ORF">HMPREF9498_01174</name>
</gene>